<sequence>MEDVKTYLERINKAFESRARLGIMAILVMEEHVDFGYLKEALQLTDGNLGSHLRALEEASYLQVEKRFVGRRPNTRYKATPAGKAAFQQHLDALENLILKSRNAE</sequence>
<keyword evidence="3" id="KW-1185">Reference proteome</keyword>
<organism evidence="2 3">
    <name type="scientific">Catalinimonas alkaloidigena</name>
    <dbReference type="NCBI Taxonomy" id="1075417"/>
    <lineage>
        <taxon>Bacteria</taxon>
        <taxon>Pseudomonadati</taxon>
        <taxon>Bacteroidota</taxon>
        <taxon>Cytophagia</taxon>
        <taxon>Cytophagales</taxon>
        <taxon>Catalimonadaceae</taxon>
        <taxon>Catalinimonas</taxon>
    </lineage>
</organism>
<reference evidence="2 3" key="1">
    <citation type="submission" date="2016-10" db="EMBL/GenBank/DDBJ databases">
        <authorList>
            <person name="de Groot N.N."/>
        </authorList>
    </citation>
    <scope>NUCLEOTIDE SEQUENCE [LARGE SCALE GENOMIC DNA]</scope>
    <source>
        <strain evidence="2 3">DSM 25186</strain>
    </source>
</reference>
<dbReference type="Proteomes" id="UP000198510">
    <property type="component" value="Unassembled WGS sequence"/>
</dbReference>
<dbReference type="GO" id="GO:0003677">
    <property type="term" value="F:DNA binding"/>
    <property type="evidence" value="ECO:0007669"/>
    <property type="project" value="UniProtKB-KW"/>
</dbReference>
<protein>
    <submittedName>
        <fullName evidence="2">Winged helix DNA-binding domain-containing protein</fullName>
    </submittedName>
</protein>
<dbReference type="Gene3D" id="1.10.10.10">
    <property type="entry name" value="Winged helix-like DNA-binding domain superfamily/Winged helix DNA-binding domain"/>
    <property type="match status" value="1"/>
</dbReference>
<dbReference type="InterPro" id="IPR027395">
    <property type="entry name" value="WH_DNA-bd_dom"/>
</dbReference>
<dbReference type="InterPro" id="IPR036390">
    <property type="entry name" value="WH_DNA-bd_sf"/>
</dbReference>
<evidence type="ECO:0000259" key="1">
    <source>
        <dbReference type="Pfam" id="PF13601"/>
    </source>
</evidence>
<dbReference type="AlphaFoldDB" id="A0A1G9UWP1"/>
<evidence type="ECO:0000313" key="3">
    <source>
        <dbReference type="Proteomes" id="UP000198510"/>
    </source>
</evidence>
<dbReference type="PANTHER" id="PTHR37318">
    <property type="entry name" value="BSL7504 PROTEIN"/>
    <property type="match status" value="1"/>
</dbReference>
<proteinExistence type="predicted"/>
<gene>
    <name evidence="2" type="ORF">SAMN05421823_11819</name>
</gene>
<dbReference type="Pfam" id="PF13601">
    <property type="entry name" value="HTH_34"/>
    <property type="match status" value="1"/>
</dbReference>
<dbReference type="EMBL" id="FNFO01000018">
    <property type="protein sequence ID" value="SDM64352.1"/>
    <property type="molecule type" value="Genomic_DNA"/>
</dbReference>
<dbReference type="STRING" id="1075417.SAMN05421823_11819"/>
<dbReference type="InterPro" id="IPR036388">
    <property type="entry name" value="WH-like_DNA-bd_sf"/>
</dbReference>
<keyword evidence="2" id="KW-0238">DNA-binding</keyword>
<feature type="domain" description="Winged helix DNA-binding" evidence="1">
    <location>
        <begin position="20"/>
        <end position="98"/>
    </location>
</feature>
<accession>A0A1G9UWP1</accession>
<evidence type="ECO:0000313" key="2">
    <source>
        <dbReference type="EMBL" id="SDM64352.1"/>
    </source>
</evidence>
<dbReference type="PANTHER" id="PTHR37318:SF1">
    <property type="entry name" value="BSL7504 PROTEIN"/>
    <property type="match status" value="1"/>
</dbReference>
<dbReference type="SUPFAM" id="SSF46785">
    <property type="entry name" value="Winged helix' DNA-binding domain"/>
    <property type="match status" value="1"/>
</dbReference>
<name>A0A1G9UWP1_9BACT</name>